<accession>A0AAF0CTT1</accession>
<dbReference type="Proteomes" id="UP001179647">
    <property type="component" value="Chromosome"/>
</dbReference>
<dbReference type="RefSeq" id="WP_275468393.1">
    <property type="nucleotide sequence ID" value="NZ_CP110232.1"/>
</dbReference>
<dbReference type="Pfam" id="PF01418">
    <property type="entry name" value="HTH_6"/>
    <property type="match status" value="1"/>
</dbReference>
<dbReference type="SUPFAM" id="SSF53697">
    <property type="entry name" value="SIS domain"/>
    <property type="match status" value="1"/>
</dbReference>
<dbReference type="InterPro" id="IPR036388">
    <property type="entry name" value="WH-like_DNA-bd_sf"/>
</dbReference>
<protein>
    <submittedName>
        <fullName evidence="6">MurR/RpiR family transcriptional regulator</fullName>
    </submittedName>
</protein>
<evidence type="ECO:0000259" key="5">
    <source>
        <dbReference type="PROSITE" id="PS51464"/>
    </source>
</evidence>
<evidence type="ECO:0000313" key="7">
    <source>
        <dbReference type="Proteomes" id="UP001179647"/>
    </source>
</evidence>
<dbReference type="PANTHER" id="PTHR30514">
    <property type="entry name" value="GLUCOKINASE"/>
    <property type="match status" value="1"/>
</dbReference>
<dbReference type="InterPro" id="IPR035472">
    <property type="entry name" value="RpiR-like_SIS"/>
</dbReference>
<dbReference type="GO" id="GO:0097367">
    <property type="term" value="F:carbohydrate derivative binding"/>
    <property type="evidence" value="ECO:0007669"/>
    <property type="project" value="InterPro"/>
</dbReference>
<proteinExistence type="predicted"/>
<dbReference type="InterPro" id="IPR000281">
    <property type="entry name" value="HTH_RpiR"/>
</dbReference>
<feature type="domain" description="SIS" evidence="5">
    <location>
        <begin position="124"/>
        <end position="263"/>
    </location>
</feature>
<reference evidence="6" key="1">
    <citation type="submission" date="2022-10" db="EMBL/GenBank/DDBJ databases">
        <title>Vagococcus sp. isolated from poultry meat.</title>
        <authorList>
            <person name="Johansson P."/>
            <person name="Bjorkroth J."/>
        </authorList>
    </citation>
    <scope>NUCLEOTIDE SEQUENCE</scope>
    <source>
        <strain evidence="6">STAA11</strain>
    </source>
</reference>
<dbReference type="CDD" id="cd05013">
    <property type="entry name" value="SIS_RpiR"/>
    <property type="match status" value="1"/>
</dbReference>
<dbReference type="InterPro" id="IPR009057">
    <property type="entry name" value="Homeodomain-like_sf"/>
</dbReference>
<feature type="domain" description="HTH rpiR-type" evidence="4">
    <location>
        <begin position="16"/>
        <end position="92"/>
    </location>
</feature>
<keyword evidence="3" id="KW-0804">Transcription</keyword>
<dbReference type="Gene3D" id="3.40.50.10490">
    <property type="entry name" value="Glucose-6-phosphate isomerase like protein, domain 1"/>
    <property type="match status" value="1"/>
</dbReference>
<sequence length="275" mass="31616">MCNKSLHDNIMMNIQGDDKMLFLEHEVELTDTEFDIYNYISANIESVIYMRVRELAEVVHYSTTTILRFCRKFNCAGFAEFRVKLRLFHDTQDTILVDRADESTYIDFLQRTTQATYQDGINQGVEIVKEAEMVIFLGVGASKVMAQYGAMYFSSLFLLSLHIEDLMNHPLGYLSETLTHKSCLVILSVDGENQELIRTIHQMKSKNVKIISITNSSNSTIAKLSDVNLAYYINKEQYGEANITSQLPALYTIERIGKQVRYELNQIKKEQLTKS</sequence>
<evidence type="ECO:0000313" key="6">
    <source>
        <dbReference type="EMBL" id="WEG72592.1"/>
    </source>
</evidence>
<dbReference type="GO" id="GO:1901135">
    <property type="term" value="P:carbohydrate derivative metabolic process"/>
    <property type="evidence" value="ECO:0007669"/>
    <property type="project" value="InterPro"/>
</dbReference>
<name>A0AAF0CTT1_9ENTE</name>
<dbReference type="SUPFAM" id="SSF46689">
    <property type="entry name" value="Homeodomain-like"/>
    <property type="match status" value="1"/>
</dbReference>
<dbReference type="EMBL" id="CP110232">
    <property type="protein sequence ID" value="WEG72592.1"/>
    <property type="molecule type" value="Genomic_DNA"/>
</dbReference>
<dbReference type="AlphaFoldDB" id="A0AAF0CTT1"/>
<gene>
    <name evidence="6" type="ORF">OL234_06275</name>
</gene>
<dbReference type="Gene3D" id="1.10.10.10">
    <property type="entry name" value="Winged helix-like DNA-binding domain superfamily/Winged helix DNA-binding domain"/>
    <property type="match status" value="1"/>
</dbReference>
<dbReference type="GO" id="GO:0003700">
    <property type="term" value="F:DNA-binding transcription factor activity"/>
    <property type="evidence" value="ECO:0007669"/>
    <property type="project" value="InterPro"/>
</dbReference>
<evidence type="ECO:0000256" key="2">
    <source>
        <dbReference type="ARBA" id="ARBA00023125"/>
    </source>
</evidence>
<dbReference type="InterPro" id="IPR001347">
    <property type="entry name" value="SIS_dom"/>
</dbReference>
<organism evidence="6 7">
    <name type="scientific">Vagococcus intermedius</name>
    <dbReference type="NCBI Taxonomy" id="2991418"/>
    <lineage>
        <taxon>Bacteria</taxon>
        <taxon>Bacillati</taxon>
        <taxon>Bacillota</taxon>
        <taxon>Bacilli</taxon>
        <taxon>Lactobacillales</taxon>
        <taxon>Enterococcaceae</taxon>
        <taxon>Vagococcus</taxon>
    </lineage>
</organism>
<evidence type="ECO:0000256" key="3">
    <source>
        <dbReference type="ARBA" id="ARBA00023163"/>
    </source>
</evidence>
<dbReference type="PROSITE" id="PS51464">
    <property type="entry name" value="SIS"/>
    <property type="match status" value="1"/>
</dbReference>
<evidence type="ECO:0000256" key="1">
    <source>
        <dbReference type="ARBA" id="ARBA00023015"/>
    </source>
</evidence>
<dbReference type="InterPro" id="IPR046348">
    <property type="entry name" value="SIS_dom_sf"/>
</dbReference>
<evidence type="ECO:0000259" key="4">
    <source>
        <dbReference type="PROSITE" id="PS51071"/>
    </source>
</evidence>
<keyword evidence="2" id="KW-0238">DNA-binding</keyword>
<keyword evidence="7" id="KW-1185">Reference proteome</keyword>
<keyword evidence="1" id="KW-0805">Transcription regulation</keyword>
<dbReference type="KEGG" id="vie:OL234_06275"/>
<dbReference type="PANTHER" id="PTHR30514:SF1">
    <property type="entry name" value="HTH-TYPE TRANSCRIPTIONAL REGULATOR HEXR-RELATED"/>
    <property type="match status" value="1"/>
</dbReference>
<dbReference type="PROSITE" id="PS51071">
    <property type="entry name" value="HTH_RPIR"/>
    <property type="match status" value="1"/>
</dbReference>
<dbReference type="Pfam" id="PF01380">
    <property type="entry name" value="SIS"/>
    <property type="match status" value="1"/>
</dbReference>
<dbReference type="InterPro" id="IPR047640">
    <property type="entry name" value="RpiR-like"/>
</dbReference>
<dbReference type="GO" id="GO:0003677">
    <property type="term" value="F:DNA binding"/>
    <property type="evidence" value="ECO:0007669"/>
    <property type="project" value="UniProtKB-KW"/>
</dbReference>